<dbReference type="OrthoDB" id="30893at2"/>
<dbReference type="GO" id="GO:0016829">
    <property type="term" value="F:lyase activity"/>
    <property type="evidence" value="ECO:0007669"/>
    <property type="project" value="UniProtKB-KW"/>
</dbReference>
<keyword evidence="2" id="KW-0472">Membrane</keyword>
<protein>
    <submittedName>
        <fullName evidence="3">PBS lyase</fullName>
    </submittedName>
</protein>
<keyword evidence="2" id="KW-0812">Transmembrane</keyword>
<dbReference type="STRING" id="276.THFILI_06100"/>
<organism evidence="3 4">
    <name type="scientific">Thermus filiformis</name>
    <dbReference type="NCBI Taxonomy" id="276"/>
    <lineage>
        <taxon>Bacteria</taxon>
        <taxon>Thermotogati</taxon>
        <taxon>Deinococcota</taxon>
        <taxon>Deinococci</taxon>
        <taxon>Thermales</taxon>
        <taxon>Thermaceae</taxon>
        <taxon>Thermus</taxon>
    </lineage>
</organism>
<dbReference type="PANTHER" id="PTHR12697:SF5">
    <property type="entry name" value="DEOXYHYPUSINE HYDROXYLASE"/>
    <property type="match status" value="1"/>
</dbReference>
<feature type="transmembrane region" description="Helical" evidence="2">
    <location>
        <begin position="47"/>
        <end position="72"/>
    </location>
</feature>
<dbReference type="RefSeq" id="WP_038060466.1">
    <property type="nucleotide sequence ID" value="NZ_JPSL02000039.1"/>
</dbReference>
<dbReference type="AlphaFoldDB" id="A0A0A2WS79"/>
<dbReference type="InterPro" id="IPR011989">
    <property type="entry name" value="ARM-like"/>
</dbReference>
<dbReference type="EMBL" id="JPSL02000039">
    <property type="protein sequence ID" value="KGQ23031.2"/>
    <property type="molecule type" value="Genomic_DNA"/>
</dbReference>
<evidence type="ECO:0000313" key="4">
    <source>
        <dbReference type="Proteomes" id="UP000030364"/>
    </source>
</evidence>
<keyword evidence="4" id="KW-1185">Reference proteome</keyword>
<dbReference type="SUPFAM" id="SSF48371">
    <property type="entry name" value="ARM repeat"/>
    <property type="match status" value="1"/>
</dbReference>
<comment type="caution">
    <text evidence="3">The sequence shown here is derived from an EMBL/GenBank/DDBJ whole genome shotgun (WGS) entry which is preliminary data.</text>
</comment>
<keyword evidence="3" id="KW-0456">Lyase</keyword>
<dbReference type="InterPro" id="IPR004155">
    <property type="entry name" value="PBS_lyase_HEAT"/>
</dbReference>
<dbReference type="Gene3D" id="1.25.10.10">
    <property type="entry name" value="Leucine-rich Repeat Variant"/>
    <property type="match status" value="2"/>
</dbReference>
<name>A0A0A2WS79_THEFI</name>
<reference evidence="3 4" key="1">
    <citation type="journal article" date="2015" name="Genome Announc.">
        <title>Draft Genome Sequence of the Thermophile Thermus filiformis ATCC 43280, Producer of Carotenoid-(Di)glucoside-Branched Fatty Acid (Di)esters and Source of Hyperthermostable Enzymes of Biotechnological Interest.</title>
        <authorList>
            <person name="Mandelli F."/>
            <person name="Oliveira Ramires B."/>
            <person name="Couger M.B."/>
            <person name="Paixao D.A."/>
            <person name="Camilo C.M."/>
            <person name="Polikarpov I."/>
            <person name="Prade R."/>
            <person name="Riano-Pachon D.M."/>
            <person name="Squina F.M."/>
        </authorList>
    </citation>
    <scope>NUCLEOTIDE SEQUENCE [LARGE SCALE GENOMIC DNA]</scope>
    <source>
        <strain evidence="3 4">ATCC 43280</strain>
    </source>
</reference>
<dbReference type="SMART" id="SM00567">
    <property type="entry name" value="EZ_HEAT"/>
    <property type="match status" value="3"/>
</dbReference>
<evidence type="ECO:0000256" key="2">
    <source>
        <dbReference type="SAM" id="Phobius"/>
    </source>
</evidence>
<dbReference type="InterPro" id="IPR021133">
    <property type="entry name" value="HEAT_type_2"/>
</dbReference>
<dbReference type="GO" id="GO:0016491">
    <property type="term" value="F:oxidoreductase activity"/>
    <property type="evidence" value="ECO:0007669"/>
    <property type="project" value="TreeGrafter"/>
</dbReference>
<sequence>MWRRGEWIYALLVFLALLLEGAALAYLGLVLTARAFGALPYGQALGALLLSVWLTALVLGGFGVYILLYHAYTEAKEGRERALREAWLARFTEALFGGPLPPPPWPRPALEALLSLRETLKGEMAEQVTNWLRQARPPWEGLLRSRLASRPARLEAMDALAQARFPEALPALLPYLEHKDPVLRLAAARAAARLAAPEDAPLLGEALLRSGLPRGGLLEILLLLEDRALPVLEAFLDRGGPRERWAALEATGRLRRHDLVEKVLPFLAETDPELKAAALRALWRLGHPPSGYEGEVLAALFAPQEFLRVQAVRVLPLLGNLAEKALWNRLGDPSFYVRRAAAEALKALNPDLLAEAARAHPDPYARAMARQVLEEAA</sequence>
<dbReference type="PROSITE" id="PS50077">
    <property type="entry name" value="HEAT_REPEAT"/>
    <property type="match status" value="1"/>
</dbReference>
<gene>
    <name evidence="3" type="ORF">THFILI_06100</name>
</gene>
<dbReference type="InterPro" id="IPR016024">
    <property type="entry name" value="ARM-type_fold"/>
</dbReference>
<evidence type="ECO:0000313" key="3">
    <source>
        <dbReference type="EMBL" id="KGQ23031.2"/>
    </source>
</evidence>
<accession>A0A0A2WS79</accession>
<evidence type="ECO:0000256" key="1">
    <source>
        <dbReference type="ARBA" id="ARBA00045876"/>
    </source>
</evidence>
<dbReference type="PANTHER" id="PTHR12697">
    <property type="entry name" value="PBS LYASE HEAT-LIKE PROTEIN"/>
    <property type="match status" value="1"/>
</dbReference>
<proteinExistence type="predicted"/>
<dbReference type="Pfam" id="PF13646">
    <property type="entry name" value="HEAT_2"/>
    <property type="match status" value="1"/>
</dbReference>
<keyword evidence="2" id="KW-1133">Transmembrane helix</keyword>
<dbReference type="Proteomes" id="UP000030364">
    <property type="component" value="Unassembled WGS sequence"/>
</dbReference>
<comment type="function">
    <text evidence="1">Catalyzes the hydroxylation of the N(6)-(4-aminobutyl)-L-lysine intermediate produced by deoxyhypusine synthase/DHPS on a critical lysine of the eukaryotic translation initiation factor 5A/eIF-5A. This is the second step of the post-translational modification of that lysine into an unusual amino acid residue named hypusine. Hypusination is unique to mature eIF-5A factor and is essential for its function.</text>
</comment>